<dbReference type="PANTHER" id="PTHR31735:SF1">
    <property type="entry name" value="VACUOLAR MEMBRANE PROTEIN YPL162C"/>
    <property type="match status" value="1"/>
</dbReference>
<accession>A0AAD5S1D4</accession>
<dbReference type="PANTHER" id="PTHR31735">
    <property type="entry name" value="VACUOLAR MEMBRANE PROTEIN YPL162C"/>
    <property type="match status" value="1"/>
</dbReference>
<feature type="non-terminal residue" evidence="2">
    <location>
        <position position="165"/>
    </location>
</feature>
<name>A0AAD5S1D4_9FUNG</name>
<evidence type="ECO:0000313" key="2">
    <source>
        <dbReference type="EMBL" id="KAJ3034188.1"/>
    </source>
</evidence>
<feature type="transmembrane region" description="Helical" evidence="1">
    <location>
        <begin position="82"/>
        <end position="111"/>
    </location>
</feature>
<keyword evidence="1" id="KW-0812">Transmembrane</keyword>
<feature type="transmembrane region" description="Helical" evidence="1">
    <location>
        <begin position="123"/>
        <end position="144"/>
    </location>
</feature>
<comment type="caution">
    <text evidence="2">The sequence shown here is derived from an EMBL/GenBank/DDBJ whole genome shotgun (WGS) entry which is preliminary data.</text>
</comment>
<proteinExistence type="predicted"/>
<evidence type="ECO:0000313" key="3">
    <source>
        <dbReference type="Proteomes" id="UP001212841"/>
    </source>
</evidence>
<organism evidence="2 3">
    <name type="scientific">Rhizophlyctis rosea</name>
    <dbReference type="NCBI Taxonomy" id="64517"/>
    <lineage>
        <taxon>Eukaryota</taxon>
        <taxon>Fungi</taxon>
        <taxon>Fungi incertae sedis</taxon>
        <taxon>Chytridiomycota</taxon>
        <taxon>Chytridiomycota incertae sedis</taxon>
        <taxon>Chytridiomycetes</taxon>
        <taxon>Rhizophlyctidales</taxon>
        <taxon>Rhizophlyctidaceae</taxon>
        <taxon>Rhizophlyctis</taxon>
    </lineage>
</organism>
<dbReference type="GO" id="GO:0016020">
    <property type="term" value="C:membrane"/>
    <property type="evidence" value="ECO:0007669"/>
    <property type="project" value="TreeGrafter"/>
</dbReference>
<keyword evidence="1" id="KW-1133">Transmembrane helix</keyword>
<dbReference type="EMBL" id="JADGJD010002191">
    <property type="protein sequence ID" value="KAJ3034188.1"/>
    <property type="molecule type" value="Genomic_DNA"/>
</dbReference>
<dbReference type="InterPro" id="IPR022127">
    <property type="entry name" value="STIMATE/YPL162C"/>
</dbReference>
<evidence type="ECO:0000256" key="1">
    <source>
        <dbReference type="SAM" id="Phobius"/>
    </source>
</evidence>
<dbReference type="AlphaFoldDB" id="A0AAD5S1D4"/>
<dbReference type="Pfam" id="PF12400">
    <property type="entry name" value="STIMATE"/>
    <property type="match status" value="1"/>
</dbReference>
<protein>
    <submittedName>
        <fullName evidence="2">Uncharacterized protein</fullName>
    </submittedName>
</protein>
<keyword evidence="3" id="KW-1185">Reference proteome</keyword>
<dbReference type="Proteomes" id="UP001212841">
    <property type="component" value="Unassembled WGS sequence"/>
</dbReference>
<reference evidence="2" key="1">
    <citation type="submission" date="2020-05" db="EMBL/GenBank/DDBJ databases">
        <title>Phylogenomic resolution of chytrid fungi.</title>
        <authorList>
            <person name="Stajich J.E."/>
            <person name="Amses K."/>
            <person name="Simmons R."/>
            <person name="Seto K."/>
            <person name="Myers J."/>
            <person name="Bonds A."/>
            <person name="Quandt C.A."/>
            <person name="Barry K."/>
            <person name="Liu P."/>
            <person name="Grigoriev I."/>
            <person name="Longcore J.E."/>
            <person name="James T.Y."/>
        </authorList>
    </citation>
    <scope>NUCLEOTIDE SEQUENCE</scope>
    <source>
        <strain evidence="2">JEL0318</strain>
    </source>
</reference>
<gene>
    <name evidence="2" type="ORF">HK097_004585</name>
</gene>
<keyword evidence="1" id="KW-0472">Membrane</keyword>
<feature type="transmembrane region" description="Helical" evidence="1">
    <location>
        <begin position="26"/>
        <end position="47"/>
    </location>
</feature>
<sequence length="165" mass="18829">MVHVANVAIAIFVGKDDRHDQDNPCVWYFLNILLDTTIGVGILYLVLKGLHAIVDYFHIRDMQSGHYGHPPRLSAWFRQLSLFIFAWLIVKLLVIFLLDLFPQFACFASWLLAPLENSGDTRLQVIVVMLVFPLIMNIIQAWLIDMVIKGKHPEGAKYQGLPGEE</sequence>